<name>A0AA96L886_9BACL</name>
<dbReference type="EMBL" id="CP130318">
    <property type="protein sequence ID" value="WNQ08827.1"/>
    <property type="molecule type" value="Genomic_DNA"/>
</dbReference>
<evidence type="ECO:0000313" key="2">
    <source>
        <dbReference type="Proteomes" id="UP001305702"/>
    </source>
</evidence>
<dbReference type="Proteomes" id="UP001305702">
    <property type="component" value="Chromosome"/>
</dbReference>
<keyword evidence="2" id="KW-1185">Reference proteome</keyword>
<protein>
    <submittedName>
        <fullName evidence="1">Uncharacterized protein</fullName>
    </submittedName>
</protein>
<gene>
    <name evidence="1" type="ORF">MJA45_14295</name>
</gene>
<organism evidence="1 2">
    <name type="scientific">Paenibacillus aurantius</name>
    <dbReference type="NCBI Taxonomy" id="2918900"/>
    <lineage>
        <taxon>Bacteria</taxon>
        <taxon>Bacillati</taxon>
        <taxon>Bacillota</taxon>
        <taxon>Bacilli</taxon>
        <taxon>Bacillales</taxon>
        <taxon>Paenibacillaceae</taxon>
        <taxon>Paenibacillus</taxon>
    </lineage>
</organism>
<dbReference type="KEGG" id="paun:MJA45_14295"/>
<proteinExistence type="predicted"/>
<reference evidence="1 2" key="1">
    <citation type="submission" date="2022-02" db="EMBL/GenBank/DDBJ databases">
        <title>Paenibacillus sp. MBLB1776 Whole Genome Shotgun Sequencing.</title>
        <authorList>
            <person name="Hwang C.Y."/>
            <person name="Cho E.-S."/>
            <person name="Seo M.-J."/>
        </authorList>
    </citation>
    <scope>NUCLEOTIDE SEQUENCE [LARGE SCALE GENOMIC DNA]</scope>
    <source>
        <strain evidence="1 2">MBLB1776</strain>
    </source>
</reference>
<dbReference type="PROSITE" id="PS51257">
    <property type="entry name" value="PROKAR_LIPOPROTEIN"/>
    <property type="match status" value="1"/>
</dbReference>
<dbReference type="RefSeq" id="WP_315602594.1">
    <property type="nucleotide sequence ID" value="NZ_CP130318.1"/>
</dbReference>
<dbReference type="AlphaFoldDB" id="A0AA96L886"/>
<sequence length="148" mass="16592">MFMPIKPSFRVILAVFLVLMMGCGNSKDKIEPFLLVGDSDSFSLEEMIVRFGDGRELIITDQETLGKVTSLLKSIRLHKVGTEPNGVGQLYQLEMKSGSTHIRFSSGLYLNRAQYEARPESARRELDEYIVTLGRAPYPDLLPGLPAR</sequence>
<evidence type="ECO:0000313" key="1">
    <source>
        <dbReference type="EMBL" id="WNQ08827.1"/>
    </source>
</evidence>
<accession>A0AA96L886</accession>